<keyword evidence="2" id="KW-1185">Reference proteome</keyword>
<accession>A0ACC0CW34</accession>
<proteinExistence type="predicted"/>
<dbReference type="Proteomes" id="UP001497680">
    <property type="component" value="Unassembled WGS sequence"/>
</dbReference>
<comment type="caution">
    <text evidence="1">The sequence shown here is derived from an EMBL/GenBank/DDBJ whole genome shotgun (WGS) entry which is preliminary data.</text>
</comment>
<reference evidence="1 2" key="1">
    <citation type="journal article" date="2022" name="New Phytol.">
        <title>Ecological generalism drives hyperdiversity of secondary metabolite gene clusters in xylarialean endophytes.</title>
        <authorList>
            <person name="Franco M.E.E."/>
            <person name="Wisecaver J.H."/>
            <person name="Arnold A.E."/>
            <person name="Ju Y.M."/>
            <person name="Slot J.C."/>
            <person name="Ahrendt S."/>
            <person name="Moore L.P."/>
            <person name="Eastman K.E."/>
            <person name="Scott K."/>
            <person name="Konkel Z."/>
            <person name="Mondo S.J."/>
            <person name="Kuo A."/>
            <person name="Hayes R.D."/>
            <person name="Haridas S."/>
            <person name="Andreopoulos B."/>
            <person name="Riley R."/>
            <person name="LaButti K."/>
            <person name="Pangilinan J."/>
            <person name="Lipzen A."/>
            <person name="Amirebrahimi M."/>
            <person name="Yan J."/>
            <person name="Adam C."/>
            <person name="Keymanesh K."/>
            <person name="Ng V."/>
            <person name="Louie K."/>
            <person name="Northen T."/>
            <person name="Drula E."/>
            <person name="Henrissat B."/>
            <person name="Hsieh H.M."/>
            <person name="Youens-Clark K."/>
            <person name="Lutzoni F."/>
            <person name="Miadlikowska J."/>
            <person name="Eastwood D.C."/>
            <person name="Hamelin R.C."/>
            <person name="Grigoriev I.V."/>
            <person name="U'Ren J.M."/>
        </authorList>
    </citation>
    <scope>NUCLEOTIDE SEQUENCE [LARGE SCALE GENOMIC DNA]</scope>
    <source>
        <strain evidence="1 2">ER1909</strain>
    </source>
</reference>
<keyword evidence="1" id="KW-0378">Hydrolase</keyword>
<dbReference type="EMBL" id="MU394339">
    <property type="protein sequence ID" value="KAI6084325.1"/>
    <property type="molecule type" value="Genomic_DNA"/>
</dbReference>
<organism evidence="1 2">
    <name type="scientific">Hypoxylon rubiginosum</name>
    <dbReference type="NCBI Taxonomy" id="110542"/>
    <lineage>
        <taxon>Eukaryota</taxon>
        <taxon>Fungi</taxon>
        <taxon>Dikarya</taxon>
        <taxon>Ascomycota</taxon>
        <taxon>Pezizomycotina</taxon>
        <taxon>Sordariomycetes</taxon>
        <taxon>Xylariomycetidae</taxon>
        <taxon>Xylariales</taxon>
        <taxon>Hypoxylaceae</taxon>
        <taxon>Hypoxylon</taxon>
    </lineage>
</organism>
<gene>
    <name evidence="1" type="ORF">F4821DRAFT_243184</name>
</gene>
<sequence length="228" mass="24263">MMKTVAIIALMGAAQAHYTFPGLVYNSVTESDWSYVRKTTNFNSHSPVTDVQSSQIRCYELEPGSNGATTMAVNAGDKVGFRVDGGIQHPGPLAFYMAKAPDGQTAETFTGDGAVWFKIYQDGPTFGEEITWPSSGLKEVSVEIPSCLAEGYYLLRVEHIALHSAGSEGGAQFYQGCAQLHVSGGGSKTFSGVALPGAYKATDPGILFQLYWPVPTSYTNPGPAVVTC</sequence>
<evidence type="ECO:0000313" key="2">
    <source>
        <dbReference type="Proteomes" id="UP001497680"/>
    </source>
</evidence>
<name>A0ACC0CW34_9PEZI</name>
<protein>
    <submittedName>
        <fullName evidence="1">Glycoside hydrolase family 61 protein</fullName>
    </submittedName>
</protein>
<evidence type="ECO:0000313" key="1">
    <source>
        <dbReference type="EMBL" id="KAI6084325.1"/>
    </source>
</evidence>